<sequence length="152" mass="17422">MAVIWMIVVEQRYDAGSTARKHFWRVVTLLWCLAARLSSGQRNTDFYSTVSGLSDLIHVENQVKVDLLSYVERLEVLQDSILNFVQDRQPYDDLTSPSAVSDYLKHPVHAFQLIKRMTAGLGTVEAQIRRTREFGRLRHFLIATNISRNAGD</sequence>
<organism evidence="1 2">
    <name type="scientific">Ixodes persulcatus</name>
    <name type="common">Taiga tick</name>
    <dbReference type="NCBI Taxonomy" id="34615"/>
    <lineage>
        <taxon>Eukaryota</taxon>
        <taxon>Metazoa</taxon>
        <taxon>Ecdysozoa</taxon>
        <taxon>Arthropoda</taxon>
        <taxon>Chelicerata</taxon>
        <taxon>Arachnida</taxon>
        <taxon>Acari</taxon>
        <taxon>Parasitiformes</taxon>
        <taxon>Ixodida</taxon>
        <taxon>Ixodoidea</taxon>
        <taxon>Ixodidae</taxon>
        <taxon>Ixodinae</taxon>
        <taxon>Ixodes</taxon>
    </lineage>
</organism>
<name>A0AC60PB03_IXOPE</name>
<dbReference type="EMBL" id="JABSTQ010010923">
    <property type="protein sequence ID" value="KAG0416757.1"/>
    <property type="molecule type" value="Genomic_DNA"/>
</dbReference>
<comment type="caution">
    <text evidence="1">The sequence shown here is derived from an EMBL/GenBank/DDBJ whole genome shotgun (WGS) entry which is preliminary data.</text>
</comment>
<evidence type="ECO:0000313" key="2">
    <source>
        <dbReference type="Proteomes" id="UP000805193"/>
    </source>
</evidence>
<protein>
    <submittedName>
        <fullName evidence="1">Uncharacterized protein</fullName>
    </submittedName>
</protein>
<proteinExistence type="predicted"/>
<keyword evidence="2" id="KW-1185">Reference proteome</keyword>
<gene>
    <name evidence="1" type="ORF">HPB47_006163</name>
</gene>
<accession>A0AC60PB03</accession>
<dbReference type="Proteomes" id="UP000805193">
    <property type="component" value="Unassembled WGS sequence"/>
</dbReference>
<reference evidence="1 2" key="1">
    <citation type="journal article" date="2020" name="Cell">
        <title>Large-Scale Comparative Analyses of Tick Genomes Elucidate Their Genetic Diversity and Vector Capacities.</title>
        <authorList>
            <consortium name="Tick Genome and Microbiome Consortium (TIGMIC)"/>
            <person name="Jia N."/>
            <person name="Wang J."/>
            <person name="Shi W."/>
            <person name="Du L."/>
            <person name="Sun Y."/>
            <person name="Zhan W."/>
            <person name="Jiang J.F."/>
            <person name="Wang Q."/>
            <person name="Zhang B."/>
            <person name="Ji P."/>
            <person name="Bell-Sakyi L."/>
            <person name="Cui X.M."/>
            <person name="Yuan T.T."/>
            <person name="Jiang B.G."/>
            <person name="Yang W.F."/>
            <person name="Lam T.T."/>
            <person name="Chang Q.C."/>
            <person name="Ding S.J."/>
            <person name="Wang X.J."/>
            <person name="Zhu J.G."/>
            <person name="Ruan X.D."/>
            <person name="Zhao L."/>
            <person name="Wei J.T."/>
            <person name="Ye R.Z."/>
            <person name="Que T.C."/>
            <person name="Du C.H."/>
            <person name="Zhou Y.H."/>
            <person name="Cheng J.X."/>
            <person name="Dai P.F."/>
            <person name="Guo W.B."/>
            <person name="Han X.H."/>
            <person name="Huang E.J."/>
            <person name="Li L.F."/>
            <person name="Wei W."/>
            <person name="Gao Y.C."/>
            <person name="Liu J.Z."/>
            <person name="Shao H.Z."/>
            <person name="Wang X."/>
            <person name="Wang C.C."/>
            <person name="Yang T.C."/>
            <person name="Huo Q.B."/>
            <person name="Li W."/>
            <person name="Chen H.Y."/>
            <person name="Chen S.E."/>
            <person name="Zhou L.G."/>
            <person name="Ni X.B."/>
            <person name="Tian J.H."/>
            <person name="Sheng Y."/>
            <person name="Liu T."/>
            <person name="Pan Y.S."/>
            <person name="Xia L.Y."/>
            <person name="Li J."/>
            <person name="Zhao F."/>
            <person name="Cao W.C."/>
        </authorList>
    </citation>
    <scope>NUCLEOTIDE SEQUENCE [LARGE SCALE GENOMIC DNA]</scope>
    <source>
        <strain evidence="1">Iper-2018</strain>
    </source>
</reference>
<evidence type="ECO:0000313" key="1">
    <source>
        <dbReference type="EMBL" id="KAG0416757.1"/>
    </source>
</evidence>